<dbReference type="InterPro" id="IPR004895">
    <property type="entry name" value="Prenylated_rab_accept_PRA1"/>
</dbReference>
<name>A0A8T1WMG4_9STRA</name>
<evidence type="ECO:0000256" key="3">
    <source>
        <dbReference type="ARBA" id="ARBA00022989"/>
    </source>
</evidence>
<gene>
    <name evidence="6" type="ORF">PHYPSEUDO_007435</name>
</gene>
<dbReference type="Pfam" id="PF03208">
    <property type="entry name" value="PRA1"/>
    <property type="match status" value="1"/>
</dbReference>
<feature type="transmembrane region" description="Helical" evidence="5">
    <location>
        <begin position="70"/>
        <end position="90"/>
    </location>
</feature>
<feature type="transmembrane region" description="Helical" evidence="5">
    <location>
        <begin position="137"/>
        <end position="158"/>
    </location>
</feature>
<feature type="transmembrane region" description="Helical" evidence="5">
    <location>
        <begin position="96"/>
        <end position="116"/>
    </location>
</feature>
<evidence type="ECO:0000313" key="6">
    <source>
        <dbReference type="EMBL" id="KAG7393598.1"/>
    </source>
</evidence>
<evidence type="ECO:0000256" key="2">
    <source>
        <dbReference type="ARBA" id="ARBA00022692"/>
    </source>
</evidence>
<feature type="transmembrane region" description="Helical" evidence="5">
    <location>
        <begin position="164"/>
        <end position="193"/>
    </location>
</feature>
<evidence type="ECO:0000256" key="4">
    <source>
        <dbReference type="ARBA" id="ARBA00023136"/>
    </source>
</evidence>
<organism evidence="6 7">
    <name type="scientific">Phytophthora pseudosyringae</name>
    <dbReference type="NCBI Taxonomy" id="221518"/>
    <lineage>
        <taxon>Eukaryota</taxon>
        <taxon>Sar</taxon>
        <taxon>Stramenopiles</taxon>
        <taxon>Oomycota</taxon>
        <taxon>Peronosporomycetes</taxon>
        <taxon>Peronosporales</taxon>
        <taxon>Peronosporaceae</taxon>
        <taxon>Phytophthora</taxon>
    </lineage>
</organism>
<dbReference type="AlphaFoldDB" id="A0A8T1WMG4"/>
<evidence type="ECO:0000313" key="7">
    <source>
        <dbReference type="Proteomes" id="UP000694044"/>
    </source>
</evidence>
<dbReference type="PANTHER" id="PTHR19317:SF0">
    <property type="entry name" value="PRENYLATED RAB ACCEPTOR PROTEIN 1"/>
    <property type="match status" value="1"/>
</dbReference>
<keyword evidence="7" id="KW-1185">Reference proteome</keyword>
<dbReference type="GO" id="GO:0016020">
    <property type="term" value="C:membrane"/>
    <property type="evidence" value="ECO:0007669"/>
    <property type="project" value="UniProtKB-SubCell"/>
</dbReference>
<keyword evidence="3 5" id="KW-1133">Transmembrane helix</keyword>
<comment type="similarity">
    <text evidence="5">Belongs to the PRA1 family.</text>
</comment>
<dbReference type="GO" id="GO:0005794">
    <property type="term" value="C:Golgi apparatus"/>
    <property type="evidence" value="ECO:0007669"/>
    <property type="project" value="TreeGrafter"/>
</dbReference>
<dbReference type="Proteomes" id="UP000694044">
    <property type="component" value="Unassembled WGS sequence"/>
</dbReference>
<dbReference type="OrthoDB" id="63113at2759"/>
<dbReference type="EMBL" id="JAGDFM010000003">
    <property type="protein sequence ID" value="KAG7393598.1"/>
    <property type="molecule type" value="Genomic_DNA"/>
</dbReference>
<comment type="subcellular location">
    <subcellularLocation>
        <location evidence="1 5">Membrane</location>
        <topology evidence="1 5">Multi-pass membrane protein</topology>
    </subcellularLocation>
</comment>
<proteinExistence type="inferred from homology"/>
<keyword evidence="2 5" id="KW-0812">Transmembrane</keyword>
<evidence type="ECO:0000256" key="1">
    <source>
        <dbReference type="ARBA" id="ARBA00004141"/>
    </source>
</evidence>
<dbReference type="PANTHER" id="PTHR19317">
    <property type="entry name" value="PRENYLATED RAB ACCEPTOR 1-RELATED"/>
    <property type="match status" value="1"/>
</dbReference>
<protein>
    <recommendedName>
        <fullName evidence="5">PRA1 family protein</fullName>
    </recommendedName>
</protein>
<comment type="caution">
    <text evidence="6">The sequence shown here is derived from an EMBL/GenBank/DDBJ whole genome shotgun (WGS) entry which is preliminary data.</text>
</comment>
<accession>A0A8T1WMG4</accession>
<sequence>MSAMKVASEEPQGSITIEVPQHALQKIRSQLLSAVDIRNVRGISQFFGLGEEKPFNVPGRDVLASRCRKNALFFSANYAISAALVGVVTILLNPFFLFVLICLGGFWLYMSSATANESPENPTKIMGRIVTPDQRKLGMLGGTLLLFEGVLLFVIELTNMRCRVVFAVSAAVIVVFGGSILFTICSASGALAISHAILRDCPSIREEDELGFLSSEADQIADTV</sequence>
<evidence type="ECO:0000256" key="5">
    <source>
        <dbReference type="RuleBase" id="RU363107"/>
    </source>
</evidence>
<keyword evidence="4 5" id="KW-0472">Membrane</keyword>
<reference evidence="6" key="1">
    <citation type="submission" date="2021-02" db="EMBL/GenBank/DDBJ databases">
        <authorList>
            <person name="Palmer J.M."/>
        </authorList>
    </citation>
    <scope>NUCLEOTIDE SEQUENCE</scope>
    <source>
        <strain evidence="6">SCRP734</strain>
    </source>
</reference>